<evidence type="ECO:0000256" key="2">
    <source>
        <dbReference type="ARBA" id="ARBA00004651"/>
    </source>
</evidence>
<keyword evidence="5 11" id="KW-0812">Transmembrane</keyword>
<evidence type="ECO:0000256" key="8">
    <source>
        <dbReference type="ARBA" id="ARBA00023136"/>
    </source>
</evidence>
<evidence type="ECO:0000313" key="13">
    <source>
        <dbReference type="Proteomes" id="UP000031928"/>
    </source>
</evidence>
<dbReference type="EC" id="7.1.1.9" evidence="10"/>
<feature type="transmembrane region" description="Helical" evidence="11">
    <location>
        <begin position="111"/>
        <end position="132"/>
    </location>
</feature>
<organism evidence="12 13">
    <name type="scientific">Corynebacterium marinum DSM 44953</name>
    <dbReference type="NCBI Taxonomy" id="1224162"/>
    <lineage>
        <taxon>Bacteria</taxon>
        <taxon>Bacillati</taxon>
        <taxon>Actinomycetota</taxon>
        <taxon>Actinomycetes</taxon>
        <taxon>Mycobacteriales</taxon>
        <taxon>Corynebacteriaceae</taxon>
        <taxon>Corynebacterium</taxon>
    </lineage>
</organism>
<dbReference type="Pfam" id="PF12270">
    <property type="entry name" value="Cyt_c_ox_IV"/>
    <property type="match status" value="1"/>
</dbReference>
<evidence type="ECO:0000256" key="5">
    <source>
        <dbReference type="ARBA" id="ARBA00022692"/>
    </source>
</evidence>
<keyword evidence="4 10" id="KW-1003">Cell membrane</keyword>
<evidence type="ECO:0000256" key="9">
    <source>
        <dbReference type="ARBA" id="ARBA00047816"/>
    </source>
</evidence>
<keyword evidence="7 11" id="KW-1133">Transmembrane helix</keyword>
<feature type="transmembrane region" description="Helical" evidence="11">
    <location>
        <begin position="7"/>
        <end position="28"/>
    </location>
</feature>
<dbReference type="GO" id="GO:0005886">
    <property type="term" value="C:plasma membrane"/>
    <property type="evidence" value="ECO:0007669"/>
    <property type="project" value="UniProtKB-SubCell"/>
</dbReference>
<dbReference type="RefSeq" id="WP_042621782.1">
    <property type="nucleotide sequence ID" value="NZ_CP007790.1"/>
</dbReference>
<feature type="transmembrane region" description="Helical" evidence="11">
    <location>
        <begin position="83"/>
        <end position="105"/>
    </location>
</feature>
<keyword evidence="13" id="KW-1185">Reference proteome</keyword>
<dbReference type="OrthoDB" id="5244617at2"/>
<evidence type="ECO:0000256" key="11">
    <source>
        <dbReference type="SAM" id="Phobius"/>
    </source>
</evidence>
<evidence type="ECO:0000256" key="3">
    <source>
        <dbReference type="ARBA" id="ARBA00006870"/>
    </source>
</evidence>
<evidence type="ECO:0000256" key="1">
    <source>
        <dbReference type="ARBA" id="ARBA00002536"/>
    </source>
</evidence>
<evidence type="ECO:0000256" key="7">
    <source>
        <dbReference type="ARBA" id="ARBA00022989"/>
    </source>
</evidence>
<dbReference type="STRING" id="1224162.B840_08495"/>
<evidence type="ECO:0000313" key="12">
    <source>
        <dbReference type="EMBL" id="AJK69297.1"/>
    </source>
</evidence>
<dbReference type="Proteomes" id="UP000031928">
    <property type="component" value="Chromosome"/>
</dbReference>
<dbReference type="InterPro" id="IPR021050">
    <property type="entry name" value="Cyt_c_oxidase_su4_actinobac"/>
</dbReference>
<comment type="similarity">
    <text evidence="3 10">Belongs to the cytochrome c oxidase bacterial subunit CtaF family.</text>
</comment>
<comment type="function">
    <text evidence="1 10">Part of cytochrome c oxidase, its function is unknown.</text>
</comment>
<feature type="transmembrane region" description="Helical" evidence="11">
    <location>
        <begin position="40"/>
        <end position="62"/>
    </location>
</feature>
<sequence length="143" mass="15318">MKSSSKLLYGIAAFLGLMAVIYIVGTGFVADDANRGGTEWAGVTALVLATALAIMLGVYLHFTDSRADILPEDWEEAEVEDKSGILGFFSPGSIYPAWMAGAVGVMGLGIAFWHFWLIALGAVLLIWGAYLLNMQYGAPKESH</sequence>
<evidence type="ECO:0000256" key="10">
    <source>
        <dbReference type="PIRNR" id="PIRNR017385"/>
    </source>
</evidence>
<keyword evidence="6 10" id="KW-1278">Translocase</keyword>
<name>A0A0B6TH66_9CORY</name>
<dbReference type="HOGENOM" id="CLU_145919_0_0_11"/>
<accession>A0A0B6TH66</accession>
<dbReference type="AlphaFoldDB" id="A0A0B6TH66"/>
<evidence type="ECO:0000256" key="6">
    <source>
        <dbReference type="ARBA" id="ARBA00022967"/>
    </source>
</evidence>
<dbReference type="GO" id="GO:0004129">
    <property type="term" value="F:cytochrome-c oxidase activity"/>
    <property type="evidence" value="ECO:0007669"/>
    <property type="project" value="UniProtKB-EC"/>
</dbReference>
<protein>
    <recommendedName>
        <fullName evidence="10">Cytochrome c oxidase polypeptide 4</fullName>
        <ecNumber evidence="10">7.1.1.9</ecNumber>
    </recommendedName>
    <alternativeName>
        <fullName evidence="10">Cytochrome aa3 subunit 4</fullName>
    </alternativeName>
    <alternativeName>
        <fullName evidence="10">Cytochrome c oxidase polypeptide IV</fullName>
    </alternativeName>
</protein>
<dbReference type="EMBL" id="CP007790">
    <property type="protein sequence ID" value="AJK69297.1"/>
    <property type="molecule type" value="Genomic_DNA"/>
</dbReference>
<comment type="catalytic activity">
    <reaction evidence="9 10">
        <text>4 Fe(II)-[cytochrome c] + O2 + 8 H(+)(in) = 4 Fe(III)-[cytochrome c] + 2 H2O + 4 H(+)(out)</text>
        <dbReference type="Rhea" id="RHEA:11436"/>
        <dbReference type="Rhea" id="RHEA-COMP:10350"/>
        <dbReference type="Rhea" id="RHEA-COMP:14399"/>
        <dbReference type="ChEBI" id="CHEBI:15377"/>
        <dbReference type="ChEBI" id="CHEBI:15378"/>
        <dbReference type="ChEBI" id="CHEBI:15379"/>
        <dbReference type="ChEBI" id="CHEBI:29033"/>
        <dbReference type="ChEBI" id="CHEBI:29034"/>
        <dbReference type="EC" id="7.1.1.9"/>
    </reaction>
</comment>
<gene>
    <name evidence="12" type="ORF">B840_08495</name>
</gene>
<comment type="subcellular location">
    <subcellularLocation>
        <location evidence="2">Cell membrane</location>
        <topology evidence="2">Multi-pass membrane protein</topology>
    </subcellularLocation>
</comment>
<evidence type="ECO:0000256" key="4">
    <source>
        <dbReference type="ARBA" id="ARBA00022475"/>
    </source>
</evidence>
<proteinExistence type="inferred from homology"/>
<reference evidence="12 13" key="1">
    <citation type="submission" date="2014-05" db="EMBL/GenBank/DDBJ databases">
        <title>Complete genome sequence of Corynebacterium marinum DSM 44953.</title>
        <authorList>
            <person name="Schaffert L."/>
            <person name="Albersmeier A."/>
            <person name="Kalinowski J."/>
            <person name="Ruckert C."/>
        </authorList>
    </citation>
    <scope>NUCLEOTIDE SEQUENCE [LARGE SCALE GENOMIC DNA]</scope>
    <source>
        <strain evidence="12 13">DSM 44953</strain>
    </source>
</reference>
<dbReference type="KEGG" id="cmq:B840_08495"/>
<dbReference type="GO" id="GO:0022900">
    <property type="term" value="P:electron transport chain"/>
    <property type="evidence" value="ECO:0007669"/>
    <property type="project" value="InterPro"/>
</dbReference>
<comment type="subunit">
    <text evidence="10">Associates with subunits I, II and III to form cytochrome c oxidase.</text>
</comment>
<dbReference type="PIRSF" id="PIRSF017385">
    <property type="entry name" value="CtaF"/>
    <property type="match status" value="1"/>
</dbReference>
<keyword evidence="8 10" id="KW-0472">Membrane</keyword>